<comment type="caution">
    <text evidence="1">The sequence shown here is derived from an EMBL/GenBank/DDBJ whole genome shotgun (WGS) entry which is preliminary data.</text>
</comment>
<evidence type="ECO:0000313" key="2">
    <source>
        <dbReference type="Proteomes" id="UP000000702"/>
    </source>
</evidence>
<proteinExistence type="predicted"/>
<evidence type="ECO:0000313" key="1">
    <source>
        <dbReference type="EMBL" id="CCD12420.1"/>
    </source>
</evidence>
<reference evidence="2" key="1">
    <citation type="submission" date="2011-07" db="EMBL/GenBank/DDBJ databases">
        <title>Divergent evolution of antigenic variation in African trypanosomes.</title>
        <authorList>
            <person name="Jackson A.P."/>
            <person name="Berry A."/>
            <person name="Allison H.C."/>
            <person name="Burton P."/>
            <person name="Anderson J."/>
            <person name="Aslett M."/>
            <person name="Brown R."/>
            <person name="Corton N."/>
            <person name="Harris D."/>
            <person name="Hauser H."/>
            <person name="Gamble J."/>
            <person name="Gilderthorp R."/>
            <person name="McQuillan J."/>
            <person name="Quail M.A."/>
            <person name="Sanders M."/>
            <person name="Van Tonder A."/>
            <person name="Ginger M.L."/>
            <person name="Donelson J.E."/>
            <person name="Field M.C."/>
            <person name="Barry J.D."/>
            <person name="Berriman M."/>
            <person name="Hertz-Fowler C."/>
        </authorList>
    </citation>
    <scope>NUCLEOTIDE SEQUENCE [LARGE SCALE GENOMIC DNA]</scope>
    <source>
        <strain evidence="2">IL3000</strain>
    </source>
</reference>
<reference evidence="1 2" key="2">
    <citation type="journal article" date="2012" name="Proc. Natl. Acad. Sci. U.S.A.">
        <title>Antigenic diversity is generated by distinct evolutionary mechanisms in African trypanosome species.</title>
        <authorList>
            <person name="Jackson A.P."/>
            <person name="Berry A."/>
            <person name="Aslett M."/>
            <person name="Allison H.C."/>
            <person name="Burton P."/>
            <person name="Vavrova-Anderson J."/>
            <person name="Brown R."/>
            <person name="Browne H."/>
            <person name="Corton N."/>
            <person name="Hauser H."/>
            <person name="Gamble J."/>
            <person name="Gilderthorp R."/>
            <person name="Marcello L."/>
            <person name="McQuillan J."/>
            <person name="Otto T.D."/>
            <person name="Quail M.A."/>
            <person name="Sanders M.J."/>
            <person name="van Tonder A."/>
            <person name="Ginger M.L."/>
            <person name="Field M.C."/>
            <person name="Barry J.D."/>
            <person name="Hertz-Fowler C."/>
            <person name="Berriman M."/>
        </authorList>
    </citation>
    <scope>NUCLEOTIDE SEQUENCE [LARGE SCALE GENOMIC DNA]</scope>
    <source>
        <strain evidence="1 2">IL3000</strain>
    </source>
</reference>
<organism evidence="1 2">
    <name type="scientific">Trypanosoma congolense (strain IL3000)</name>
    <dbReference type="NCBI Taxonomy" id="1068625"/>
    <lineage>
        <taxon>Eukaryota</taxon>
        <taxon>Discoba</taxon>
        <taxon>Euglenozoa</taxon>
        <taxon>Kinetoplastea</taxon>
        <taxon>Metakinetoplastina</taxon>
        <taxon>Trypanosomatida</taxon>
        <taxon>Trypanosomatidae</taxon>
        <taxon>Trypanosoma</taxon>
        <taxon>Nannomonas</taxon>
    </lineage>
</organism>
<dbReference type="EMBL" id="CAEQ01000712">
    <property type="protein sequence ID" value="CCD12420.1"/>
    <property type="molecule type" value="Genomic_DNA"/>
</dbReference>
<name>F9W5G8_TRYCI</name>
<keyword evidence="2" id="KW-1185">Reference proteome</keyword>
<dbReference type="VEuPathDB" id="TriTrypDB:TcIL3000_0_33000"/>
<dbReference type="AlphaFoldDB" id="F9W5G8"/>
<gene>
    <name evidence="1" type="ORF">TCIL3000_0_33000</name>
</gene>
<sequence length="162" mass="17193">MLIGSAEGNSPPKTHPIVAADSLLLPSSVFSSVSSALRGVELQHIPQERLAQHQAYFTAKDGHIKAHLDGEPSSLNAQIACVLLAAFESYMSIPLVSSTNPSRPLHLTAIGCLSAIPKSILIPDTLDSENRTSVSYRSFFHSALRRTGQMSPCSPGCLLVGS</sequence>
<protein>
    <submittedName>
        <fullName evidence="1">WGS project CAEQ00000000 data, annotated contig 1324</fullName>
    </submittedName>
</protein>
<accession>F9W5G8</accession>
<dbReference type="Proteomes" id="UP000000702">
    <property type="component" value="Unassembled WGS sequence"/>
</dbReference>